<dbReference type="InterPro" id="IPR023346">
    <property type="entry name" value="Lysozyme-like_dom_sf"/>
</dbReference>
<keyword evidence="5 10" id="KW-0147">Chitin-binding</keyword>
<evidence type="ECO:0000256" key="2">
    <source>
        <dbReference type="ARBA" id="ARBA00004116"/>
    </source>
</evidence>
<dbReference type="GO" id="GO:0005975">
    <property type="term" value="P:carbohydrate metabolic process"/>
    <property type="evidence" value="ECO:0007669"/>
    <property type="project" value="InterPro"/>
</dbReference>
<evidence type="ECO:0000256" key="1">
    <source>
        <dbReference type="ARBA" id="ARBA00003102"/>
    </source>
</evidence>
<dbReference type="EMBL" id="JACGWN010000003">
    <property type="protein sequence ID" value="KAL0456521.1"/>
    <property type="molecule type" value="Genomic_DNA"/>
</dbReference>
<keyword evidence="8 9" id="KW-1015">Disulfide bond</keyword>
<dbReference type="GO" id="GO:0016998">
    <property type="term" value="P:cell wall macromolecule catabolic process"/>
    <property type="evidence" value="ECO:0007669"/>
    <property type="project" value="InterPro"/>
</dbReference>
<feature type="disulfide bond" evidence="9">
    <location>
        <begin position="99"/>
        <end position="149"/>
    </location>
</feature>
<evidence type="ECO:0000259" key="12">
    <source>
        <dbReference type="PROSITE" id="PS50941"/>
    </source>
</evidence>
<dbReference type="Pfam" id="PF00182">
    <property type="entry name" value="Glyco_hydro_19"/>
    <property type="match status" value="2"/>
</dbReference>
<dbReference type="PANTHER" id="PTHR22595:SF193">
    <property type="entry name" value="ENDOCHITINASE EP3"/>
    <property type="match status" value="1"/>
</dbReference>
<sequence>MALSSTKTLSLPPICTLLAIALLSGTLPMHVSGQNCRCSANECCSRYGYCGTGDTYCGNGCRSGRCYASGHGSSNGNRVSNIVTDAFFSRIANQAGGGCPGRGFYTRAAFLEAARAYPVLEQWALLMIPSGKLQRCSRMSLMRLDVNMCYIEEINGASKAAEYCDRQNEQYPCKPGKGYYGRGPIQLSWNYNYGAAGESIGFDGLNNPEIVAHDRTVSFKTALWFWMNQCHGIMTSGQGFGATIRAVNGPKECDGTDPGTVSARVQYYRDYCNQLHVDPGTNLRC</sequence>
<dbReference type="FunFam" id="3.30.20.10:FF:000001">
    <property type="entry name" value="Endochitinase (Chitinase)"/>
    <property type="match status" value="1"/>
</dbReference>
<gene>
    <name evidence="13" type="ORF">Slati_0991300</name>
</gene>
<reference evidence="13" key="2">
    <citation type="journal article" date="2024" name="Plant">
        <title>Genomic evolution and insights into agronomic trait innovations of Sesamum species.</title>
        <authorList>
            <person name="Miao H."/>
            <person name="Wang L."/>
            <person name="Qu L."/>
            <person name="Liu H."/>
            <person name="Sun Y."/>
            <person name="Le M."/>
            <person name="Wang Q."/>
            <person name="Wei S."/>
            <person name="Zheng Y."/>
            <person name="Lin W."/>
            <person name="Duan Y."/>
            <person name="Cao H."/>
            <person name="Xiong S."/>
            <person name="Wang X."/>
            <person name="Wei L."/>
            <person name="Li C."/>
            <person name="Ma Q."/>
            <person name="Ju M."/>
            <person name="Zhao R."/>
            <person name="Li G."/>
            <person name="Mu C."/>
            <person name="Tian Q."/>
            <person name="Mei H."/>
            <person name="Zhang T."/>
            <person name="Gao T."/>
            <person name="Zhang H."/>
        </authorList>
    </citation>
    <scope>NUCLEOTIDE SEQUENCE</scope>
    <source>
        <strain evidence="13">KEN1</strain>
    </source>
</reference>
<comment type="caution">
    <text evidence="13">The sequence shown here is derived from an EMBL/GenBank/DDBJ whole genome shotgun (WGS) entry which is preliminary data.</text>
</comment>
<keyword evidence="6" id="KW-0611">Plant defense</keyword>
<comment type="function">
    <text evidence="1">Defense against chitin-containing fungal pathogens.</text>
</comment>
<protein>
    <submittedName>
        <fullName evidence="13">Chitinase 5</fullName>
    </submittedName>
</protein>
<dbReference type="InterPro" id="IPR036861">
    <property type="entry name" value="Endochitinase-like_sf"/>
</dbReference>
<dbReference type="CDD" id="cd00035">
    <property type="entry name" value="ChtBD1"/>
    <property type="match status" value="1"/>
</dbReference>
<evidence type="ECO:0000256" key="11">
    <source>
        <dbReference type="SAM" id="SignalP"/>
    </source>
</evidence>
<dbReference type="PROSITE" id="PS50941">
    <property type="entry name" value="CHIT_BIND_I_2"/>
    <property type="match status" value="1"/>
</dbReference>
<dbReference type="Gene3D" id="3.30.60.10">
    <property type="entry name" value="Endochitinase-like"/>
    <property type="match status" value="1"/>
</dbReference>
<organism evidence="13">
    <name type="scientific">Sesamum latifolium</name>
    <dbReference type="NCBI Taxonomy" id="2727402"/>
    <lineage>
        <taxon>Eukaryota</taxon>
        <taxon>Viridiplantae</taxon>
        <taxon>Streptophyta</taxon>
        <taxon>Embryophyta</taxon>
        <taxon>Tracheophyta</taxon>
        <taxon>Spermatophyta</taxon>
        <taxon>Magnoliopsida</taxon>
        <taxon>eudicotyledons</taxon>
        <taxon>Gunneridae</taxon>
        <taxon>Pentapetalae</taxon>
        <taxon>asterids</taxon>
        <taxon>lamiids</taxon>
        <taxon>Lamiales</taxon>
        <taxon>Pedaliaceae</taxon>
        <taxon>Sesamum</taxon>
    </lineage>
</organism>
<dbReference type="GO" id="GO:0008061">
    <property type="term" value="F:chitin binding"/>
    <property type="evidence" value="ECO:0007669"/>
    <property type="project" value="UniProtKB-UniRule"/>
</dbReference>
<evidence type="ECO:0000256" key="3">
    <source>
        <dbReference type="ARBA" id="ARBA00009373"/>
    </source>
</evidence>
<name>A0AAW2XWE5_9LAMI</name>
<dbReference type="PROSITE" id="PS00026">
    <property type="entry name" value="CHIT_BIND_I_1"/>
    <property type="match status" value="1"/>
</dbReference>
<feature type="disulfide bond" evidence="9 10">
    <location>
        <begin position="43"/>
        <end position="57"/>
    </location>
</feature>
<comment type="caution">
    <text evidence="10">Lacks conserved residue(s) required for the propagation of feature annotation.</text>
</comment>
<dbReference type="InterPro" id="IPR000726">
    <property type="entry name" value="Glyco_hydro_19_cat"/>
</dbReference>
<dbReference type="Pfam" id="PF00187">
    <property type="entry name" value="Chitin_bind_1"/>
    <property type="match status" value="1"/>
</dbReference>
<comment type="subcellular location">
    <subcellularLocation>
        <location evidence="2">Vacuole</location>
    </subcellularLocation>
</comment>
<dbReference type="InterPro" id="IPR001002">
    <property type="entry name" value="Chitin-bd_1"/>
</dbReference>
<evidence type="ECO:0000256" key="8">
    <source>
        <dbReference type="ARBA" id="ARBA00023157"/>
    </source>
</evidence>
<dbReference type="PANTHER" id="PTHR22595">
    <property type="entry name" value="CHITINASE-RELATED"/>
    <property type="match status" value="1"/>
</dbReference>
<evidence type="ECO:0000256" key="5">
    <source>
        <dbReference type="ARBA" id="ARBA00022669"/>
    </source>
</evidence>
<dbReference type="SUPFAM" id="SSF53955">
    <property type="entry name" value="Lysozyme-like"/>
    <property type="match status" value="1"/>
</dbReference>
<evidence type="ECO:0000256" key="9">
    <source>
        <dbReference type="PIRSR" id="PIRSR001060-2"/>
    </source>
</evidence>
<evidence type="ECO:0000256" key="7">
    <source>
        <dbReference type="ARBA" id="ARBA00023024"/>
    </source>
</evidence>
<evidence type="ECO:0000256" key="6">
    <source>
        <dbReference type="ARBA" id="ARBA00022821"/>
    </source>
</evidence>
<evidence type="ECO:0000256" key="10">
    <source>
        <dbReference type="PROSITE-ProRule" id="PRU00261"/>
    </source>
</evidence>
<accession>A0AAW2XWE5</accession>
<keyword evidence="4" id="KW-0926">Vacuole</keyword>
<keyword evidence="7" id="KW-0119">Carbohydrate metabolism</keyword>
<feature type="disulfide bond" evidence="9">
    <location>
        <begin position="164"/>
        <end position="173"/>
    </location>
</feature>
<dbReference type="GO" id="GO:0005773">
    <property type="term" value="C:vacuole"/>
    <property type="evidence" value="ECO:0007669"/>
    <property type="project" value="UniProtKB-SubCell"/>
</dbReference>
<dbReference type="GO" id="GO:0004568">
    <property type="term" value="F:chitinase activity"/>
    <property type="evidence" value="ECO:0007669"/>
    <property type="project" value="InterPro"/>
</dbReference>
<dbReference type="Gene3D" id="1.10.530.10">
    <property type="match status" value="1"/>
</dbReference>
<feature type="chain" id="PRO_5043598721" evidence="11">
    <location>
        <begin position="34"/>
        <end position="285"/>
    </location>
</feature>
<keyword evidence="7" id="KW-0624">Polysaccharide degradation</keyword>
<reference evidence="13" key="1">
    <citation type="submission" date="2020-06" db="EMBL/GenBank/DDBJ databases">
        <authorList>
            <person name="Li T."/>
            <person name="Hu X."/>
            <person name="Zhang T."/>
            <person name="Song X."/>
            <person name="Zhang H."/>
            <person name="Dai N."/>
            <person name="Sheng W."/>
            <person name="Hou X."/>
            <person name="Wei L."/>
        </authorList>
    </citation>
    <scope>NUCLEOTIDE SEQUENCE</scope>
    <source>
        <strain evidence="13">KEN1</strain>
        <tissue evidence="13">Leaf</tissue>
    </source>
</reference>
<dbReference type="CDD" id="cd00325">
    <property type="entry name" value="chitinase_GH19"/>
    <property type="match status" value="1"/>
</dbReference>
<feature type="disulfide bond" evidence="9">
    <location>
        <begin position="253"/>
        <end position="285"/>
    </location>
</feature>
<dbReference type="SUPFAM" id="SSF57016">
    <property type="entry name" value="Plant lectins/antimicrobial peptides"/>
    <property type="match status" value="1"/>
</dbReference>
<keyword evidence="7" id="KW-0146">Chitin degradation</keyword>
<feature type="disulfide bond" evidence="9 10">
    <location>
        <begin position="38"/>
        <end position="50"/>
    </location>
</feature>
<dbReference type="SMART" id="SM00270">
    <property type="entry name" value="ChtBD1"/>
    <property type="match status" value="1"/>
</dbReference>
<proteinExistence type="inferred from homology"/>
<comment type="similarity">
    <text evidence="3">Belongs to the glycosyl hydrolase 19 family. Chitinase class I subfamily.</text>
</comment>
<dbReference type="PIRSF" id="PIRSF001060">
    <property type="entry name" value="Endochitinase"/>
    <property type="match status" value="1"/>
</dbReference>
<keyword evidence="11" id="KW-0732">Signal</keyword>
<feature type="signal peptide" evidence="11">
    <location>
        <begin position="1"/>
        <end position="33"/>
    </location>
</feature>
<feature type="domain" description="Chitin-binding type-1" evidence="12">
    <location>
        <begin position="33"/>
        <end position="68"/>
    </location>
</feature>
<evidence type="ECO:0000313" key="13">
    <source>
        <dbReference type="EMBL" id="KAL0456521.1"/>
    </source>
</evidence>
<dbReference type="InterPro" id="IPR018371">
    <property type="entry name" value="Chitin-binding_1_CS"/>
</dbReference>
<dbReference type="GO" id="GO:0006032">
    <property type="term" value="P:chitin catabolic process"/>
    <property type="evidence" value="ECO:0007669"/>
    <property type="project" value="UniProtKB-KW"/>
</dbReference>
<dbReference type="AlphaFoldDB" id="A0AAW2XWE5"/>
<dbReference type="PROSITE" id="PS00774">
    <property type="entry name" value="CHITINASE_19_2"/>
    <property type="match status" value="1"/>
</dbReference>
<dbReference type="InterPro" id="IPR016283">
    <property type="entry name" value="Glyco_hydro_19"/>
</dbReference>
<dbReference type="Gene3D" id="3.30.20.10">
    <property type="entry name" value="Endochitinase, domain 2"/>
    <property type="match status" value="1"/>
</dbReference>
<dbReference type="GO" id="GO:0006952">
    <property type="term" value="P:defense response"/>
    <property type="evidence" value="ECO:0007669"/>
    <property type="project" value="UniProtKB-KW"/>
</dbReference>
<evidence type="ECO:0000256" key="4">
    <source>
        <dbReference type="ARBA" id="ARBA00022554"/>
    </source>
</evidence>